<accession>A0ABW4PZA6</accession>
<sequence>MSIELDVDRRHPPTDTTDPSFPVTARHPAPLHHPVFDDHSFAERAEDEHRTAPGTVPARPQEPALPGALLLARRLLRRRSPQEVLRHEQRLRERERSHQRALLASGVLHVL</sequence>
<reference evidence="3" key="1">
    <citation type="journal article" date="2019" name="Int. J. Syst. Evol. Microbiol.">
        <title>The Global Catalogue of Microorganisms (GCM) 10K type strain sequencing project: providing services to taxonomists for standard genome sequencing and annotation.</title>
        <authorList>
            <consortium name="The Broad Institute Genomics Platform"/>
            <consortium name="The Broad Institute Genome Sequencing Center for Infectious Disease"/>
            <person name="Wu L."/>
            <person name="Ma J."/>
        </authorList>
    </citation>
    <scope>NUCLEOTIDE SEQUENCE [LARGE SCALE GENOMIC DNA]</scope>
    <source>
        <strain evidence="3">JCM 11650</strain>
    </source>
</reference>
<evidence type="ECO:0000313" key="2">
    <source>
        <dbReference type="EMBL" id="MFD1835654.1"/>
    </source>
</evidence>
<dbReference type="EMBL" id="JBHUFL010000003">
    <property type="protein sequence ID" value="MFD1835654.1"/>
    <property type="molecule type" value="Genomic_DNA"/>
</dbReference>
<organism evidence="2 3">
    <name type="scientific">Brachybacterium rhamnosum</name>
    <dbReference type="NCBI Taxonomy" id="173361"/>
    <lineage>
        <taxon>Bacteria</taxon>
        <taxon>Bacillati</taxon>
        <taxon>Actinomycetota</taxon>
        <taxon>Actinomycetes</taxon>
        <taxon>Micrococcales</taxon>
        <taxon>Dermabacteraceae</taxon>
        <taxon>Brachybacterium</taxon>
    </lineage>
</organism>
<protein>
    <submittedName>
        <fullName evidence="2">Uncharacterized protein</fullName>
    </submittedName>
</protein>
<name>A0ABW4PZA6_9MICO</name>
<comment type="caution">
    <text evidence="2">The sequence shown here is derived from an EMBL/GenBank/DDBJ whole genome shotgun (WGS) entry which is preliminary data.</text>
</comment>
<evidence type="ECO:0000256" key="1">
    <source>
        <dbReference type="SAM" id="MobiDB-lite"/>
    </source>
</evidence>
<dbReference type="RefSeq" id="WP_137770924.1">
    <property type="nucleotide sequence ID" value="NZ_BAAAIS010000003.1"/>
</dbReference>
<dbReference type="Proteomes" id="UP001597280">
    <property type="component" value="Unassembled WGS sequence"/>
</dbReference>
<feature type="region of interest" description="Disordered" evidence="1">
    <location>
        <begin position="1"/>
        <end position="65"/>
    </location>
</feature>
<evidence type="ECO:0000313" key="3">
    <source>
        <dbReference type="Proteomes" id="UP001597280"/>
    </source>
</evidence>
<keyword evidence="3" id="KW-1185">Reference proteome</keyword>
<proteinExistence type="predicted"/>
<feature type="compositionally biased region" description="Basic and acidic residues" evidence="1">
    <location>
        <begin position="34"/>
        <end position="51"/>
    </location>
</feature>
<gene>
    <name evidence="2" type="ORF">ACFSDA_11305</name>
</gene>
<feature type="compositionally biased region" description="Basic and acidic residues" evidence="1">
    <location>
        <begin position="1"/>
        <end position="13"/>
    </location>
</feature>